<dbReference type="PROSITE" id="PS50850">
    <property type="entry name" value="MFS"/>
    <property type="match status" value="1"/>
</dbReference>
<dbReference type="EMBL" id="CP071250">
    <property type="protein sequence ID" value="UUF08271.1"/>
    <property type="molecule type" value="Genomic_DNA"/>
</dbReference>
<feature type="transmembrane region" description="Helical" evidence="7">
    <location>
        <begin position="75"/>
        <end position="95"/>
    </location>
</feature>
<evidence type="ECO:0000256" key="4">
    <source>
        <dbReference type="ARBA" id="ARBA00022692"/>
    </source>
</evidence>
<keyword evidence="5 7" id="KW-1133">Transmembrane helix</keyword>
<dbReference type="InterPro" id="IPR036259">
    <property type="entry name" value="MFS_trans_sf"/>
</dbReference>
<evidence type="ECO:0000256" key="1">
    <source>
        <dbReference type="ARBA" id="ARBA00004651"/>
    </source>
</evidence>
<organism evidence="9 10">
    <name type="scientific">Turicibacter bilis</name>
    <dbReference type="NCBI Taxonomy" id="2735723"/>
    <lineage>
        <taxon>Bacteria</taxon>
        <taxon>Bacillati</taxon>
        <taxon>Bacillota</taxon>
        <taxon>Erysipelotrichia</taxon>
        <taxon>Erysipelotrichales</taxon>
        <taxon>Turicibacteraceae</taxon>
        <taxon>Turicibacter</taxon>
    </lineage>
</organism>
<evidence type="ECO:0000256" key="6">
    <source>
        <dbReference type="ARBA" id="ARBA00023136"/>
    </source>
</evidence>
<dbReference type="SUPFAM" id="SSF103473">
    <property type="entry name" value="MFS general substrate transporter"/>
    <property type="match status" value="1"/>
</dbReference>
<dbReference type="CDD" id="cd06173">
    <property type="entry name" value="MFS_MefA_like"/>
    <property type="match status" value="1"/>
</dbReference>
<protein>
    <submittedName>
        <fullName evidence="9">MFS transporter</fullName>
    </submittedName>
</protein>
<feature type="transmembrane region" description="Helical" evidence="7">
    <location>
        <begin position="42"/>
        <end position="63"/>
    </location>
</feature>
<feature type="domain" description="Major facilitator superfamily (MFS) profile" evidence="8">
    <location>
        <begin position="1"/>
        <end position="193"/>
    </location>
</feature>
<evidence type="ECO:0000313" key="9">
    <source>
        <dbReference type="EMBL" id="UUF08271.1"/>
    </source>
</evidence>
<comment type="subcellular location">
    <subcellularLocation>
        <location evidence="1">Cell membrane</location>
        <topology evidence="1">Multi-pass membrane protein</topology>
    </subcellularLocation>
</comment>
<evidence type="ECO:0000313" key="10">
    <source>
        <dbReference type="Proteomes" id="UP001058072"/>
    </source>
</evidence>
<keyword evidence="2" id="KW-0813">Transport</keyword>
<dbReference type="Proteomes" id="UP001058072">
    <property type="component" value="Chromosome"/>
</dbReference>
<dbReference type="InterPro" id="IPR011701">
    <property type="entry name" value="MFS"/>
</dbReference>
<dbReference type="GO" id="GO:0022857">
    <property type="term" value="F:transmembrane transporter activity"/>
    <property type="evidence" value="ECO:0007669"/>
    <property type="project" value="InterPro"/>
</dbReference>
<dbReference type="AlphaFoldDB" id="A0A9Q9CMV8"/>
<dbReference type="RefSeq" id="WP_212725002.1">
    <property type="nucleotide sequence ID" value="NZ_CP071250.1"/>
</dbReference>
<dbReference type="Gene3D" id="1.20.1250.20">
    <property type="entry name" value="MFS general substrate transporter like domains"/>
    <property type="match status" value="1"/>
</dbReference>
<dbReference type="InterPro" id="IPR020846">
    <property type="entry name" value="MFS_dom"/>
</dbReference>
<gene>
    <name evidence="9" type="ORF">J0J70_11955</name>
</gene>
<accession>A0A9Q9CMV8</accession>
<reference evidence="9" key="1">
    <citation type="submission" date="2021-03" db="EMBL/GenBank/DDBJ databases">
        <title>Comparative Genomics and Metabolomics in the genus Turicibacter.</title>
        <authorList>
            <person name="Maki J."/>
            <person name="Looft T."/>
        </authorList>
    </citation>
    <scope>NUCLEOTIDE SEQUENCE</scope>
    <source>
        <strain evidence="9">ISU324</strain>
    </source>
</reference>
<name>A0A9Q9CMV8_9FIRM</name>
<sequence length="422" mass="46070">MSKKLYDKNFNILVLGQIISLFGSSIQRFALSLYLLDLTGSASVFATILAISMIPVVLISPIAGMLADRGDKKKLMVLLDVLSAVLLMAYAGVVFNSNDHVFIIATVMVLLSTISTIYQPVVSTCIPVIVADENLVRANAIIQQVSSLSNFLGPIFAGMLYGFFGITGVVVLNMVSFLFSAILELFLDIPHEKKEGKEAFASAFVSDMKESYTYLRYKNPIVFRMLLFSGFYNLFLVPVFSVAAPYLIKVTFGLSAEVYGLAEGMIALGMILGGLIITWKPAKFHIKRVHRLLYLTSISMAMMGVSVFLFQVGRSSALVSVALFTVFGMIIMGVLGIANVLSATYLYQATESSMLGKILAFGSAFAILCIPLGQILFGGLIEVLTGHIYWLIYIAAILVFGVTLLVRWNVLLIKEDNKNQSA</sequence>
<evidence type="ECO:0000256" key="2">
    <source>
        <dbReference type="ARBA" id="ARBA00022448"/>
    </source>
</evidence>
<feature type="transmembrane region" description="Helical" evidence="7">
    <location>
        <begin position="101"/>
        <end position="129"/>
    </location>
</feature>
<feature type="transmembrane region" description="Helical" evidence="7">
    <location>
        <begin position="225"/>
        <end position="248"/>
    </location>
</feature>
<dbReference type="PANTHER" id="PTHR43266">
    <property type="entry name" value="MACROLIDE-EFFLUX PROTEIN"/>
    <property type="match status" value="1"/>
</dbReference>
<dbReference type="PANTHER" id="PTHR43266:SF9">
    <property type="entry name" value="PERMEASE, MAJOR FACILITATOR SUPERFAMILY-RELATED"/>
    <property type="match status" value="1"/>
</dbReference>
<proteinExistence type="predicted"/>
<feature type="transmembrane region" description="Helical" evidence="7">
    <location>
        <begin position="387"/>
        <end position="408"/>
    </location>
</feature>
<keyword evidence="6 7" id="KW-0472">Membrane</keyword>
<dbReference type="Pfam" id="PF07690">
    <property type="entry name" value="MFS_1"/>
    <property type="match status" value="1"/>
</dbReference>
<evidence type="ECO:0000256" key="5">
    <source>
        <dbReference type="ARBA" id="ARBA00022989"/>
    </source>
</evidence>
<keyword evidence="4 7" id="KW-0812">Transmembrane</keyword>
<feature type="transmembrane region" description="Helical" evidence="7">
    <location>
        <begin position="12"/>
        <end position="36"/>
    </location>
</feature>
<feature type="transmembrane region" description="Helical" evidence="7">
    <location>
        <begin position="318"/>
        <end position="346"/>
    </location>
</feature>
<evidence type="ECO:0000256" key="3">
    <source>
        <dbReference type="ARBA" id="ARBA00022475"/>
    </source>
</evidence>
<feature type="transmembrane region" description="Helical" evidence="7">
    <location>
        <begin position="292"/>
        <end position="312"/>
    </location>
</feature>
<evidence type="ECO:0000256" key="7">
    <source>
        <dbReference type="SAM" id="Phobius"/>
    </source>
</evidence>
<evidence type="ECO:0000259" key="8">
    <source>
        <dbReference type="PROSITE" id="PS50850"/>
    </source>
</evidence>
<feature type="transmembrane region" description="Helical" evidence="7">
    <location>
        <begin position="260"/>
        <end position="280"/>
    </location>
</feature>
<feature type="transmembrane region" description="Helical" evidence="7">
    <location>
        <begin position="358"/>
        <end position="381"/>
    </location>
</feature>
<dbReference type="GO" id="GO:0005886">
    <property type="term" value="C:plasma membrane"/>
    <property type="evidence" value="ECO:0007669"/>
    <property type="project" value="UniProtKB-SubCell"/>
</dbReference>
<keyword evidence="3" id="KW-1003">Cell membrane</keyword>